<sequence>MGVETADSTKTSSPLVGKRVACWTRMLECRVTALLDTGLMISTVPVRVLAPAKDRGFDVDRFELIKECKNAPVYDASNNRMEFLGAVRIMVELEGGRSSDVAFYIVNSCDDEVLLGTNALSDLEVDLTISQARSGIRRERGVETRTITVAKRIYTPPYTSKIVTARCDIEGQATGVVWPSRKRLGCGIFKRLEIPAVNNSDKPMILGQGEEIGRWVRRSGRRNGKTLTHV</sequence>
<dbReference type="WBParaSite" id="HCON_00180670-00001">
    <property type="protein sequence ID" value="HCON_00180670-00001"/>
    <property type="gene ID" value="HCON_00180670"/>
</dbReference>
<protein>
    <submittedName>
        <fullName evidence="2">Reverse transcriptase domain-containing protein</fullName>
    </submittedName>
</protein>
<reference evidence="2" key="1">
    <citation type="submission" date="2020-12" db="UniProtKB">
        <authorList>
            <consortium name="WormBaseParasite"/>
        </authorList>
    </citation>
    <scope>IDENTIFICATION</scope>
    <source>
        <strain evidence="2">MHco3</strain>
    </source>
</reference>
<keyword evidence="1" id="KW-1185">Reference proteome</keyword>
<organism evidence="1 2">
    <name type="scientific">Haemonchus contortus</name>
    <name type="common">Barber pole worm</name>
    <dbReference type="NCBI Taxonomy" id="6289"/>
    <lineage>
        <taxon>Eukaryota</taxon>
        <taxon>Metazoa</taxon>
        <taxon>Ecdysozoa</taxon>
        <taxon>Nematoda</taxon>
        <taxon>Chromadorea</taxon>
        <taxon>Rhabditida</taxon>
        <taxon>Rhabditina</taxon>
        <taxon>Rhabditomorpha</taxon>
        <taxon>Strongyloidea</taxon>
        <taxon>Trichostrongylidae</taxon>
        <taxon>Haemonchus</taxon>
    </lineage>
</organism>
<dbReference type="OMA" id="NIFTDAC"/>
<evidence type="ECO:0000313" key="1">
    <source>
        <dbReference type="Proteomes" id="UP000025227"/>
    </source>
</evidence>
<name>A0A7I4Z4H8_HAECO</name>
<evidence type="ECO:0000313" key="2">
    <source>
        <dbReference type="WBParaSite" id="HCON_00180670-00001"/>
    </source>
</evidence>
<dbReference type="OrthoDB" id="5826524at2759"/>
<proteinExistence type="predicted"/>
<accession>A0A7I4Z4H8</accession>
<dbReference type="Proteomes" id="UP000025227">
    <property type="component" value="Unplaced"/>
</dbReference>
<dbReference type="AlphaFoldDB" id="A0A7I4Z4H8"/>